<keyword evidence="6 8" id="KW-0342">GTP-binding</keyword>
<feature type="binding site" evidence="8">
    <location>
        <position position="102"/>
    </location>
    <ligand>
        <name>GTP</name>
        <dbReference type="ChEBI" id="CHEBI:37565"/>
    </ligand>
</feature>
<feature type="binding site" evidence="8">
    <location>
        <position position="21"/>
    </location>
    <ligand>
        <name>GTP</name>
        <dbReference type="ChEBI" id="CHEBI:37565"/>
    </ligand>
</feature>
<comment type="cofactor">
    <cofactor evidence="8">
        <name>Mg(2+)</name>
        <dbReference type="ChEBI" id="CHEBI:18420"/>
    </cofactor>
</comment>
<comment type="function">
    <text evidence="8">Transfers a GMP moiety from GTP to Mo-molybdopterin (Mo-MPT) cofactor (Moco or molybdenum cofactor) to form Mo-molybdopterin guanine dinucleotide (Mo-MGD) cofactor.</text>
</comment>
<dbReference type="HAMAP" id="MF_00316">
    <property type="entry name" value="MobA"/>
    <property type="match status" value="1"/>
</dbReference>
<dbReference type="PANTHER" id="PTHR19136:SF81">
    <property type="entry name" value="MOLYBDENUM COFACTOR GUANYLYLTRANSFERASE"/>
    <property type="match status" value="1"/>
</dbReference>
<comment type="domain">
    <text evidence="8">The N-terminal domain determines nucleotide recognition and specific binding, while the C-terminal domain determines the specific binding to the target protein.</text>
</comment>
<keyword evidence="11" id="KW-1185">Reference proteome</keyword>
<evidence type="ECO:0000256" key="4">
    <source>
        <dbReference type="ARBA" id="ARBA00022741"/>
    </source>
</evidence>
<keyword evidence="2 8" id="KW-0808">Transferase</keyword>
<comment type="subcellular location">
    <subcellularLocation>
        <location evidence="8">Cytoplasm</location>
    </subcellularLocation>
</comment>
<dbReference type="SUPFAM" id="SSF53448">
    <property type="entry name" value="Nucleotide-diphospho-sugar transferases"/>
    <property type="match status" value="1"/>
</dbReference>
<comment type="caution">
    <text evidence="8">Lacks conserved residue(s) required for the propagation of feature annotation.</text>
</comment>
<reference evidence="10 11" key="1">
    <citation type="submission" date="2015-12" db="EMBL/GenBank/DDBJ databases">
        <title>Draft genome sequence of Acidibacillus ferrooxidans ITV001, isolated from a chalcopyrite acid mine drainage site in Brazil.</title>
        <authorList>
            <person name="Dall'Agnol H."/>
            <person name="Nancucheo I."/>
            <person name="Johnson B."/>
            <person name="Oliveira R."/>
            <person name="Leite L."/>
            <person name="Pylro V."/>
            <person name="Nunes G.L."/>
            <person name="Tzotzos G."/>
            <person name="Fernandes G.R."/>
            <person name="Dutra J."/>
            <person name="Orellana S.C."/>
            <person name="Oliveira G."/>
        </authorList>
    </citation>
    <scope>NUCLEOTIDE SEQUENCE [LARGE SCALE GENOMIC DNA]</scope>
    <source>
        <strain evidence="11">ITV01</strain>
    </source>
</reference>
<dbReference type="EMBL" id="LPVJ01000030">
    <property type="protein sequence ID" value="KUO96001.1"/>
    <property type="molecule type" value="Genomic_DNA"/>
</dbReference>
<comment type="catalytic activity">
    <reaction evidence="8">
        <text>Mo-molybdopterin + GTP + H(+) = Mo-molybdopterin guanine dinucleotide + diphosphate</text>
        <dbReference type="Rhea" id="RHEA:34243"/>
        <dbReference type="ChEBI" id="CHEBI:15378"/>
        <dbReference type="ChEBI" id="CHEBI:33019"/>
        <dbReference type="ChEBI" id="CHEBI:37565"/>
        <dbReference type="ChEBI" id="CHEBI:71302"/>
        <dbReference type="ChEBI" id="CHEBI:71310"/>
        <dbReference type="EC" id="2.7.7.77"/>
    </reaction>
</comment>
<proteinExistence type="inferred from homology"/>
<dbReference type="GO" id="GO:0006777">
    <property type="term" value="P:Mo-molybdopterin cofactor biosynthetic process"/>
    <property type="evidence" value="ECO:0007669"/>
    <property type="project" value="UniProtKB-KW"/>
</dbReference>
<feature type="domain" description="MobA-like NTP transferase" evidence="9">
    <location>
        <begin position="6"/>
        <end position="165"/>
    </location>
</feature>
<evidence type="ECO:0000256" key="8">
    <source>
        <dbReference type="HAMAP-Rule" id="MF_00316"/>
    </source>
</evidence>
<dbReference type="Proteomes" id="UP000053557">
    <property type="component" value="Unassembled WGS sequence"/>
</dbReference>
<feature type="binding site" evidence="8">
    <location>
        <position position="102"/>
    </location>
    <ligand>
        <name>Mg(2+)</name>
        <dbReference type="ChEBI" id="CHEBI:18420"/>
    </ligand>
</feature>
<dbReference type="CDD" id="cd02503">
    <property type="entry name" value="MobA"/>
    <property type="match status" value="1"/>
</dbReference>
<dbReference type="GO" id="GO:0005737">
    <property type="term" value="C:cytoplasm"/>
    <property type="evidence" value="ECO:0007669"/>
    <property type="project" value="UniProtKB-SubCell"/>
</dbReference>
<keyword evidence="4 8" id="KW-0547">Nucleotide-binding</keyword>
<evidence type="ECO:0000256" key="2">
    <source>
        <dbReference type="ARBA" id="ARBA00022679"/>
    </source>
</evidence>
<dbReference type="GO" id="GO:0061603">
    <property type="term" value="F:molybdenum cofactor guanylyltransferase activity"/>
    <property type="evidence" value="ECO:0007669"/>
    <property type="project" value="UniProtKB-EC"/>
</dbReference>
<comment type="caution">
    <text evidence="10">The sequence shown here is derived from an EMBL/GenBank/DDBJ whole genome shotgun (WGS) entry which is preliminary data.</text>
</comment>
<keyword evidence="7 8" id="KW-0501">Molybdenum cofactor biosynthesis</keyword>
<dbReference type="AlphaFoldDB" id="A0A117SXW7"/>
<dbReference type="GO" id="GO:0005525">
    <property type="term" value="F:GTP binding"/>
    <property type="evidence" value="ECO:0007669"/>
    <property type="project" value="UniProtKB-UniRule"/>
</dbReference>
<accession>A0A117SXW7</accession>
<evidence type="ECO:0000313" key="10">
    <source>
        <dbReference type="EMBL" id="KUO96001.1"/>
    </source>
</evidence>
<dbReference type="Pfam" id="PF12804">
    <property type="entry name" value="NTP_transf_3"/>
    <property type="match status" value="1"/>
</dbReference>
<dbReference type="GO" id="GO:0046872">
    <property type="term" value="F:metal ion binding"/>
    <property type="evidence" value="ECO:0007669"/>
    <property type="project" value="UniProtKB-KW"/>
</dbReference>
<keyword evidence="5 8" id="KW-0460">Magnesium</keyword>
<evidence type="ECO:0000313" key="11">
    <source>
        <dbReference type="Proteomes" id="UP000053557"/>
    </source>
</evidence>
<feature type="binding site" evidence="8">
    <location>
        <position position="73"/>
    </location>
    <ligand>
        <name>GTP</name>
        <dbReference type="ChEBI" id="CHEBI:37565"/>
    </ligand>
</feature>
<evidence type="ECO:0000256" key="1">
    <source>
        <dbReference type="ARBA" id="ARBA00022490"/>
    </source>
</evidence>
<name>A0A117SXW7_9BACL</name>
<dbReference type="InterPro" id="IPR013482">
    <property type="entry name" value="Molybde_CF_guanTrfase"/>
</dbReference>
<evidence type="ECO:0000259" key="9">
    <source>
        <dbReference type="Pfam" id="PF12804"/>
    </source>
</evidence>
<evidence type="ECO:0000256" key="7">
    <source>
        <dbReference type="ARBA" id="ARBA00023150"/>
    </source>
</evidence>
<dbReference type="RefSeq" id="WP_067715387.1">
    <property type="nucleotide sequence ID" value="NZ_LPVJ01000030.1"/>
</dbReference>
<dbReference type="OrthoDB" id="9788394at2"/>
<organism evidence="10 11">
    <name type="scientific">Ferroacidibacillus organovorans</name>
    <dbReference type="NCBI Taxonomy" id="1765683"/>
    <lineage>
        <taxon>Bacteria</taxon>
        <taxon>Bacillati</taxon>
        <taxon>Bacillota</taxon>
        <taxon>Bacilli</taxon>
        <taxon>Bacillales</taxon>
        <taxon>Alicyclobacillaceae</taxon>
        <taxon>Ferroacidibacillus</taxon>
    </lineage>
</organism>
<keyword evidence="1 8" id="KW-0963">Cytoplasm</keyword>
<feature type="binding site" evidence="8">
    <location>
        <begin position="9"/>
        <end position="11"/>
    </location>
    <ligand>
        <name>GTP</name>
        <dbReference type="ChEBI" id="CHEBI:37565"/>
    </ligand>
</feature>
<dbReference type="PANTHER" id="PTHR19136">
    <property type="entry name" value="MOLYBDENUM COFACTOR GUANYLYLTRANSFERASE"/>
    <property type="match status" value="1"/>
</dbReference>
<gene>
    <name evidence="8" type="primary">mobA</name>
    <name evidence="10" type="ORF">ATW55_02685</name>
</gene>
<comment type="similarity">
    <text evidence="8">Belongs to the MobA family.</text>
</comment>
<protein>
    <recommendedName>
        <fullName evidence="8">Probable molybdenum cofactor guanylyltransferase</fullName>
        <shortName evidence="8">MoCo guanylyltransferase</shortName>
        <ecNumber evidence="8">2.7.7.77</ecNumber>
    </recommendedName>
    <alternativeName>
        <fullName evidence="8">GTP:molybdopterin guanylyltransferase</fullName>
    </alternativeName>
    <alternativeName>
        <fullName evidence="8">Mo-MPT guanylyltransferase</fullName>
    </alternativeName>
    <alternativeName>
        <fullName evidence="8">Molybdopterin guanylyltransferase</fullName>
    </alternativeName>
    <alternativeName>
        <fullName evidence="8">Molybdopterin-guanine dinucleotide synthase</fullName>
        <shortName evidence="8">MGD synthase</shortName>
    </alternativeName>
</protein>
<keyword evidence="3 8" id="KW-0479">Metal-binding</keyword>
<dbReference type="Gene3D" id="3.90.550.10">
    <property type="entry name" value="Spore Coat Polysaccharide Biosynthesis Protein SpsA, Chain A"/>
    <property type="match status" value="1"/>
</dbReference>
<dbReference type="InterPro" id="IPR029044">
    <property type="entry name" value="Nucleotide-diphossugar_trans"/>
</dbReference>
<dbReference type="InterPro" id="IPR025877">
    <property type="entry name" value="MobA-like_NTP_Trfase"/>
</dbReference>
<dbReference type="EC" id="2.7.7.77" evidence="8"/>
<evidence type="ECO:0000256" key="5">
    <source>
        <dbReference type="ARBA" id="ARBA00022842"/>
    </source>
</evidence>
<evidence type="ECO:0000256" key="6">
    <source>
        <dbReference type="ARBA" id="ARBA00023134"/>
    </source>
</evidence>
<sequence>MNAISGLVLAGGKSQRMGTDKALLPLGQMSIANATARCLAAHVDDLLIVRRREQQLIDLPCDGVLRDWRVVYDLHPGDGPLAGLEAGLRACRNVWALVVPVDAPFVRSGLLSLLCGQIAAVGHDTRVITVENEGQIYPLFGVYHRALAERIGEMLEAGERRVIDLLARVPTVKLSREVWGAVDPDGASFCMMNRQEEYKAFCARWERGEVL</sequence>
<evidence type="ECO:0000256" key="3">
    <source>
        <dbReference type="ARBA" id="ARBA00022723"/>
    </source>
</evidence>